<feature type="transmembrane region" description="Helical" evidence="13">
    <location>
        <begin position="843"/>
        <end position="866"/>
    </location>
</feature>
<keyword evidence="5" id="KW-0552">Olfaction</keyword>
<feature type="compositionally biased region" description="Basic and acidic residues" evidence="12">
    <location>
        <begin position="918"/>
        <end position="929"/>
    </location>
</feature>
<feature type="transmembrane region" description="Helical" evidence="13">
    <location>
        <begin position="704"/>
        <end position="726"/>
    </location>
</feature>
<evidence type="ECO:0000256" key="6">
    <source>
        <dbReference type="ARBA" id="ARBA00022989"/>
    </source>
</evidence>
<dbReference type="GO" id="GO:0005886">
    <property type="term" value="C:plasma membrane"/>
    <property type="evidence" value="ECO:0007669"/>
    <property type="project" value="UniProtKB-SubCell"/>
</dbReference>
<feature type="transmembrane region" description="Helical" evidence="13">
    <location>
        <begin position="556"/>
        <end position="580"/>
    </location>
</feature>
<feature type="transmembrane region" description="Helical" evidence="13">
    <location>
        <begin position="419"/>
        <end position="439"/>
    </location>
</feature>
<dbReference type="CDD" id="cd15421">
    <property type="entry name" value="7tmA_OR2T-like"/>
    <property type="match status" value="3"/>
</dbReference>
<evidence type="ECO:0000256" key="1">
    <source>
        <dbReference type="ARBA" id="ARBA00004651"/>
    </source>
</evidence>
<evidence type="ECO:0000256" key="11">
    <source>
        <dbReference type="RuleBase" id="RU000688"/>
    </source>
</evidence>
<dbReference type="EMBL" id="JBBHLL010000670">
    <property type="protein sequence ID" value="KAK7798708.1"/>
    <property type="molecule type" value="Genomic_DNA"/>
</dbReference>
<evidence type="ECO:0000313" key="16">
    <source>
        <dbReference type="Proteomes" id="UP001488838"/>
    </source>
</evidence>
<evidence type="ECO:0000256" key="10">
    <source>
        <dbReference type="ARBA" id="ARBA00023224"/>
    </source>
</evidence>
<comment type="subcellular location">
    <subcellularLocation>
        <location evidence="1">Cell membrane</location>
        <topology evidence="1">Multi-pass membrane protein</topology>
    </subcellularLocation>
</comment>
<dbReference type="GO" id="GO:0004930">
    <property type="term" value="F:G protein-coupled receptor activity"/>
    <property type="evidence" value="ECO:0007669"/>
    <property type="project" value="UniProtKB-KW"/>
</dbReference>
<evidence type="ECO:0000256" key="5">
    <source>
        <dbReference type="ARBA" id="ARBA00022725"/>
    </source>
</evidence>
<feature type="transmembrane region" description="Helical" evidence="13">
    <location>
        <begin position="281"/>
        <end position="301"/>
    </location>
</feature>
<dbReference type="PRINTS" id="PR00237">
    <property type="entry name" value="GPCRRHODOPSN"/>
</dbReference>
<feature type="domain" description="G-protein coupled receptors family 1 profile" evidence="14">
    <location>
        <begin position="360"/>
        <end position="609"/>
    </location>
</feature>
<dbReference type="Proteomes" id="UP001488838">
    <property type="component" value="Unassembled WGS sequence"/>
</dbReference>
<evidence type="ECO:0000256" key="9">
    <source>
        <dbReference type="ARBA" id="ARBA00023170"/>
    </source>
</evidence>
<organism evidence="15 16">
    <name type="scientific">Myodes glareolus</name>
    <name type="common">Bank vole</name>
    <name type="synonym">Clethrionomys glareolus</name>
    <dbReference type="NCBI Taxonomy" id="447135"/>
    <lineage>
        <taxon>Eukaryota</taxon>
        <taxon>Metazoa</taxon>
        <taxon>Chordata</taxon>
        <taxon>Craniata</taxon>
        <taxon>Vertebrata</taxon>
        <taxon>Euteleostomi</taxon>
        <taxon>Mammalia</taxon>
        <taxon>Eutheria</taxon>
        <taxon>Euarchontoglires</taxon>
        <taxon>Glires</taxon>
        <taxon>Rodentia</taxon>
        <taxon>Myomorpha</taxon>
        <taxon>Muroidea</taxon>
        <taxon>Cricetidae</taxon>
        <taxon>Arvicolinae</taxon>
        <taxon>Myodes</taxon>
    </lineage>
</organism>
<dbReference type="PROSITE" id="PS00237">
    <property type="entry name" value="G_PROTEIN_RECEP_F1_1"/>
    <property type="match status" value="3"/>
</dbReference>
<feature type="region of interest" description="Disordered" evidence="12">
    <location>
        <begin position="914"/>
        <end position="938"/>
    </location>
</feature>
<feature type="transmembrane region" description="Helical" evidence="13">
    <location>
        <begin position="803"/>
        <end position="831"/>
    </location>
</feature>
<keyword evidence="10 11" id="KW-0807">Transducer</keyword>
<keyword evidence="6 13" id="KW-1133">Transmembrane helix</keyword>
<protein>
    <recommendedName>
        <fullName evidence="14">G-protein coupled receptors family 1 profile domain-containing protein</fullName>
    </recommendedName>
</protein>
<keyword evidence="3" id="KW-0716">Sensory transduction</keyword>
<keyword evidence="4 11" id="KW-0812">Transmembrane</keyword>
<dbReference type="Gene3D" id="1.20.1070.10">
    <property type="entry name" value="Rhodopsin 7-helix transmembrane proteins"/>
    <property type="match status" value="3"/>
</dbReference>
<feature type="domain" description="G-protein coupled receptors family 1 profile" evidence="14">
    <location>
        <begin position="647"/>
        <end position="896"/>
    </location>
</feature>
<dbReference type="PANTHER" id="PTHR26453">
    <property type="entry name" value="OLFACTORY RECEPTOR"/>
    <property type="match status" value="1"/>
</dbReference>
<feature type="transmembrane region" description="Helical" evidence="13">
    <location>
        <begin position="111"/>
        <end position="129"/>
    </location>
</feature>
<name>A0AAW0H7S3_MYOGA</name>
<feature type="transmembrane region" description="Helical" evidence="13">
    <location>
        <begin position="516"/>
        <end position="544"/>
    </location>
</feature>
<feature type="transmembrane region" description="Helical" evidence="13">
    <location>
        <begin position="34"/>
        <end position="57"/>
    </location>
</feature>
<feature type="transmembrane region" description="Helical" evidence="13">
    <location>
        <begin position="69"/>
        <end position="91"/>
    </location>
</feature>
<dbReference type="InterPro" id="IPR000276">
    <property type="entry name" value="GPCR_Rhodpsn"/>
</dbReference>
<sequence length="938" mass="105095">MHETPVTITTWMNNYTGQLDFTLVGFFNQIKHPALLAVIIFVVFLVALSGNALLILLIHSDTRLHTPMYFFISQLSLMDMMYISVSVPKMLMDQVLGSYRISAAACGMQMFLYLTLGGSEFFLLAAMSYDRYVAICHPLRYPVLMNRRVCLLLMSVCWFLGSLDGFIFTPITMTLPFCGSREIHHFFCEAPAVTKLSCADTWLYETLMYLCCVLMLLIPVTVISSSYSFILLTVLRMNSAEGRKKALATCSSHMTVVILFYGAAVYNYMFPASFHTPGKDMVVSVFYTILTPLLNPLIYSLRNKNVTEALKKLLGKFRINKGQEWHRALSGESRDLSHRFRIFLHSSCPDTVIFTASLMGNALMILLICRDPRLHTPMYFLLSQLSLMDMMLVSTIIPKMAANYLMSMRSISPAGCGSQIFLFLTLAGGECFLLAAMSYDRYVAVCQPLRYHVLMSSKLCVHLTLGSWFLGATDGLMQAGTILSFPFCHSRTINHFFCEAPSLVRLACADTKIFEFFMYICCVLMLLIPLCLILVSYFLILVAVLHMRSSAARKKAFATCSSHLAVVGLFYGAIMFIYMRPKSHQPGERDKVVSAFYTIFTPVLNPLIYSVRNKEVKGALRKWLQKTIAHLVLFVLVLTVALNSVVGNALLLLLIHQDRRLHTPMYFLLSQLSLMDMMLVSTTVPQMAAGYLTGKKSISMAGCGFQIFFFLTLGGGECFLLAAMSYDRYVAICHPLRYPVLMSWQLCSRLTLGSWLLGAADGAMQAAATMSFQFCNRNKIDHFFCEAPVLLHLACGNTSAFEFVMYICCVLMLLVPFSLILTSYGLILATVLRMRSTEARKKAFATCSSHLAVVGLFYGAAIFIYMRPTSSRSANHDKIVSAFYTIATPMLNPLIYSLRNNDNCLQEAISVEGKATSSKKECGGRRESSLEPLRLSQN</sequence>
<dbReference type="Pfam" id="PF13853">
    <property type="entry name" value="7tm_4"/>
    <property type="match status" value="3"/>
</dbReference>
<comment type="similarity">
    <text evidence="11">Belongs to the G-protein coupled receptor 1 family.</text>
</comment>
<feature type="transmembrane region" description="Helical" evidence="13">
    <location>
        <begin position="631"/>
        <end position="655"/>
    </location>
</feature>
<evidence type="ECO:0000256" key="3">
    <source>
        <dbReference type="ARBA" id="ARBA00022606"/>
    </source>
</evidence>
<feature type="transmembrane region" description="Helical" evidence="13">
    <location>
        <begin position="667"/>
        <end position="692"/>
    </location>
</feature>
<evidence type="ECO:0000256" key="8">
    <source>
        <dbReference type="ARBA" id="ARBA00023136"/>
    </source>
</evidence>
<proteinExistence type="inferred from homology"/>
<dbReference type="GO" id="GO:0004984">
    <property type="term" value="F:olfactory receptor activity"/>
    <property type="evidence" value="ECO:0007669"/>
    <property type="project" value="InterPro"/>
</dbReference>
<dbReference type="InterPro" id="IPR000725">
    <property type="entry name" value="Olfact_rcpt"/>
</dbReference>
<keyword evidence="7 11" id="KW-0297">G-protein coupled receptor</keyword>
<evidence type="ECO:0000256" key="13">
    <source>
        <dbReference type="SAM" id="Phobius"/>
    </source>
</evidence>
<dbReference type="FunFam" id="1.20.1070.10:FF:000008">
    <property type="entry name" value="Olfactory receptor"/>
    <property type="match status" value="3"/>
</dbReference>
<accession>A0AAW0H7S3</accession>
<feature type="domain" description="G-protein coupled receptors family 1 profile" evidence="14">
    <location>
        <begin position="50"/>
        <end position="299"/>
    </location>
</feature>
<comment type="caution">
    <text evidence="15">The sequence shown here is derived from an EMBL/GenBank/DDBJ whole genome shotgun (WGS) entry which is preliminary data.</text>
</comment>
<dbReference type="AlphaFoldDB" id="A0AAW0H7S3"/>
<evidence type="ECO:0000259" key="14">
    <source>
        <dbReference type="PROSITE" id="PS50262"/>
    </source>
</evidence>
<dbReference type="SUPFAM" id="SSF81321">
    <property type="entry name" value="Family A G protein-coupled receptor-like"/>
    <property type="match status" value="3"/>
</dbReference>
<dbReference type="SMART" id="SM01381">
    <property type="entry name" value="7TM_GPCR_Srsx"/>
    <property type="match status" value="1"/>
</dbReference>
<keyword evidence="9 11" id="KW-0675">Receptor</keyword>
<keyword evidence="8 13" id="KW-0472">Membrane</keyword>
<evidence type="ECO:0000256" key="2">
    <source>
        <dbReference type="ARBA" id="ARBA00022475"/>
    </source>
</evidence>
<keyword evidence="2" id="KW-1003">Cell membrane</keyword>
<reference evidence="15 16" key="1">
    <citation type="journal article" date="2023" name="bioRxiv">
        <title>Conserved and derived expression patterns and positive selection on dental genes reveal complex evolutionary context of ever-growing rodent molars.</title>
        <authorList>
            <person name="Calamari Z.T."/>
            <person name="Song A."/>
            <person name="Cohen E."/>
            <person name="Akter M."/>
            <person name="Roy R.D."/>
            <person name="Hallikas O."/>
            <person name="Christensen M.M."/>
            <person name="Li P."/>
            <person name="Marangoni P."/>
            <person name="Jernvall J."/>
            <person name="Klein O.D."/>
        </authorList>
    </citation>
    <scope>NUCLEOTIDE SEQUENCE [LARGE SCALE GENOMIC DNA]</scope>
    <source>
        <strain evidence="15">V071</strain>
    </source>
</reference>
<feature type="transmembrane region" description="Helical" evidence="13">
    <location>
        <begin position="149"/>
        <end position="171"/>
    </location>
</feature>
<feature type="transmembrane region" description="Helical" evidence="13">
    <location>
        <begin position="207"/>
        <end position="234"/>
    </location>
</feature>
<feature type="transmembrane region" description="Helical" evidence="13">
    <location>
        <begin position="246"/>
        <end position="269"/>
    </location>
</feature>
<evidence type="ECO:0000256" key="7">
    <source>
        <dbReference type="ARBA" id="ARBA00023040"/>
    </source>
</evidence>
<keyword evidence="16" id="KW-1185">Reference proteome</keyword>
<feature type="transmembrane region" description="Helical" evidence="13">
    <location>
        <begin position="592"/>
        <end position="611"/>
    </location>
</feature>
<dbReference type="PROSITE" id="PS50262">
    <property type="entry name" value="G_PROTEIN_RECEP_F1_2"/>
    <property type="match status" value="3"/>
</dbReference>
<evidence type="ECO:0000256" key="4">
    <source>
        <dbReference type="ARBA" id="ARBA00022692"/>
    </source>
</evidence>
<dbReference type="InterPro" id="IPR017452">
    <property type="entry name" value="GPCR_Rhodpsn_7TM"/>
</dbReference>
<evidence type="ECO:0000313" key="15">
    <source>
        <dbReference type="EMBL" id="KAK7798708.1"/>
    </source>
</evidence>
<feature type="transmembrane region" description="Helical" evidence="13">
    <location>
        <begin position="379"/>
        <end position="398"/>
    </location>
</feature>
<dbReference type="PRINTS" id="PR00245">
    <property type="entry name" value="OLFACTORYR"/>
</dbReference>
<gene>
    <name evidence="15" type="ORF">U0070_000225</name>
</gene>
<evidence type="ECO:0000256" key="12">
    <source>
        <dbReference type="SAM" id="MobiDB-lite"/>
    </source>
</evidence>